<dbReference type="SUPFAM" id="SSF51445">
    <property type="entry name" value="(Trans)glycosidases"/>
    <property type="match status" value="1"/>
</dbReference>
<evidence type="ECO:0000313" key="2">
    <source>
        <dbReference type="EMBL" id="KAF5579697.1"/>
    </source>
</evidence>
<dbReference type="Proteomes" id="UP000546213">
    <property type="component" value="Unassembled WGS sequence"/>
</dbReference>
<accession>A0A8H5NV05</accession>
<sequence>MKSWLLALLPTFLGVKPVAAIPGLVPRQSSGTAVVSLSNNTGPSNHLASGIIFGIPQNASQIPDNMYTDWGFNFARGGGPQLPSPAGGWLAGRTQYENRMKEVMSNYQAAKKYGAKFICLYETLYGEWDVNNGPYPGDNGNWTDWDHFTQAVIADMKSYRVSLDDFIIEIFNEVDGPWYWTRPQSQALEMWRRSYNAFRKAFGTDVTIQGPSTSGEPKLSNNWWTTFAQYVKTNDCIPDTWTWHMEAGGSQNMLESTAGLHSLLDHYGLPYNNININEYGVASEQVSSGGAWWISQLERVDAPGLRGNWQGYPGLYDYLANLVSKPNAPNAPADATGYFPNGEYQVYKYYAQSMTGHRVGTMPSPDMIVDVYATVDTQARVVKLLAGSRQKEGTWTIEVKTLSALGLPSHGTLNIKCLAFPSAGGGKSKLPRPVAFTPLLRIPTINWTSFSIRRILEPHMRGNSRIERDMEDLLSLLIM</sequence>
<dbReference type="GO" id="GO:0016787">
    <property type="term" value="F:hydrolase activity"/>
    <property type="evidence" value="ECO:0007669"/>
    <property type="project" value="UniProtKB-KW"/>
</dbReference>
<dbReference type="EMBL" id="JAAOAS010000329">
    <property type="protein sequence ID" value="KAF5579697.1"/>
    <property type="molecule type" value="Genomic_DNA"/>
</dbReference>
<organism evidence="2 3">
    <name type="scientific">Fusarium pseudocircinatum</name>
    <dbReference type="NCBI Taxonomy" id="56676"/>
    <lineage>
        <taxon>Eukaryota</taxon>
        <taxon>Fungi</taxon>
        <taxon>Dikarya</taxon>
        <taxon>Ascomycota</taxon>
        <taxon>Pezizomycotina</taxon>
        <taxon>Sordariomycetes</taxon>
        <taxon>Hypocreomycetidae</taxon>
        <taxon>Hypocreales</taxon>
        <taxon>Nectriaceae</taxon>
        <taxon>Fusarium</taxon>
        <taxon>Fusarium fujikuroi species complex</taxon>
    </lineage>
</organism>
<keyword evidence="2" id="KW-0378">Hydrolase</keyword>
<evidence type="ECO:0000256" key="1">
    <source>
        <dbReference type="SAM" id="SignalP"/>
    </source>
</evidence>
<evidence type="ECO:0000313" key="3">
    <source>
        <dbReference type="Proteomes" id="UP000546213"/>
    </source>
</evidence>
<keyword evidence="1" id="KW-0732">Signal</keyword>
<keyword evidence="3" id="KW-1185">Reference proteome</keyword>
<name>A0A8H5NV05_9HYPO</name>
<comment type="caution">
    <text evidence="2">The sequence shown here is derived from an EMBL/GenBank/DDBJ whole genome shotgun (WGS) entry which is preliminary data.</text>
</comment>
<proteinExistence type="predicted"/>
<feature type="chain" id="PRO_5034672934" evidence="1">
    <location>
        <begin position="21"/>
        <end position="479"/>
    </location>
</feature>
<reference evidence="2 3" key="1">
    <citation type="submission" date="2020-05" db="EMBL/GenBank/DDBJ databases">
        <title>Identification and distribution of gene clusters putatively required for synthesis of sphingolipid metabolism inhibitors in phylogenetically diverse species of the filamentous fungus Fusarium.</title>
        <authorList>
            <person name="Kim H.-S."/>
            <person name="Busman M."/>
            <person name="Brown D.W."/>
            <person name="Divon H."/>
            <person name="Uhlig S."/>
            <person name="Proctor R.H."/>
        </authorList>
    </citation>
    <scope>NUCLEOTIDE SEQUENCE [LARGE SCALE GENOMIC DNA]</scope>
    <source>
        <strain evidence="2 3">NRRL 36939</strain>
    </source>
</reference>
<protein>
    <submittedName>
        <fullName evidence="2">Glycoside hydrolase family 39</fullName>
    </submittedName>
</protein>
<dbReference type="InterPro" id="IPR017853">
    <property type="entry name" value="GH"/>
</dbReference>
<dbReference type="OrthoDB" id="3445803at2759"/>
<dbReference type="Gene3D" id="3.20.20.80">
    <property type="entry name" value="Glycosidases"/>
    <property type="match status" value="1"/>
</dbReference>
<gene>
    <name evidence="2" type="ORF">FPCIR_11003</name>
</gene>
<dbReference type="AlphaFoldDB" id="A0A8H5NV05"/>
<feature type="signal peptide" evidence="1">
    <location>
        <begin position="1"/>
        <end position="20"/>
    </location>
</feature>